<proteinExistence type="predicted"/>
<feature type="compositionally biased region" description="Polar residues" evidence="1">
    <location>
        <begin position="72"/>
        <end position="96"/>
    </location>
</feature>
<organism evidence="2 3">
    <name type="scientific">Terrisporobacter mayombei</name>
    <dbReference type="NCBI Taxonomy" id="1541"/>
    <lineage>
        <taxon>Bacteria</taxon>
        <taxon>Bacillati</taxon>
        <taxon>Bacillota</taxon>
        <taxon>Clostridia</taxon>
        <taxon>Peptostreptococcales</taxon>
        <taxon>Peptostreptococcaceae</taxon>
        <taxon>Terrisporobacter</taxon>
    </lineage>
</organism>
<feature type="region of interest" description="Disordered" evidence="1">
    <location>
        <begin position="72"/>
        <end position="121"/>
    </location>
</feature>
<evidence type="ECO:0000256" key="1">
    <source>
        <dbReference type="SAM" id="MobiDB-lite"/>
    </source>
</evidence>
<sequence length="121" mass="13601">MYRRVKSNRSNNEYNNCNSQGDQLIVLAAIISSIIYQEIQDDDELNTVGNLFVAIGSNILLGVGQRSVCTSDLNKNNTTENQDDQNLPTLPNTNVPLRSKGNNKMKKGKKVKKVKKRHKKI</sequence>
<protein>
    <submittedName>
        <fullName evidence="2">Uncharacterized protein</fullName>
    </submittedName>
</protein>
<reference evidence="2 3" key="1">
    <citation type="submission" date="2022-07" db="EMBL/GenBank/DDBJ databases">
        <title>Genome sequence of Terrisporobacter mayombei DSM6539.</title>
        <authorList>
            <person name="Boeer T."/>
            <person name="Bengelsdorf F.R."/>
            <person name="Daniel R."/>
            <person name="Poehlein A."/>
        </authorList>
    </citation>
    <scope>NUCLEOTIDE SEQUENCE [LARGE SCALE GENOMIC DNA]</scope>
    <source>
        <strain evidence="2 3">DSM 6539</strain>
    </source>
</reference>
<gene>
    <name evidence="2" type="ORF">TEMA_13680</name>
</gene>
<name>A0ABY9PZB2_9FIRM</name>
<dbReference type="EMBL" id="CP101637">
    <property type="protein sequence ID" value="WMT81036.1"/>
    <property type="molecule type" value="Genomic_DNA"/>
</dbReference>
<keyword evidence="3" id="KW-1185">Reference proteome</keyword>
<evidence type="ECO:0000313" key="2">
    <source>
        <dbReference type="EMBL" id="WMT81036.1"/>
    </source>
</evidence>
<feature type="compositionally biased region" description="Basic residues" evidence="1">
    <location>
        <begin position="101"/>
        <end position="121"/>
    </location>
</feature>
<accession>A0ABY9PZB2</accession>
<dbReference type="Proteomes" id="UP001235030">
    <property type="component" value="Chromosome"/>
</dbReference>
<evidence type="ECO:0000313" key="3">
    <source>
        <dbReference type="Proteomes" id="UP001235030"/>
    </source>
</evidence>
<dbReference type="RefSeq" id="WP_228103226.1">
    <property type="nucleotide sequence ID" value="NZ_CP101637.1"/>
</dbReference>